<keyword evidence="2" id="KW-0285">Flavoprotein</keyword>
<evidence type="ECO:0008006" key="9">
    <source>
        <dbReference type="Google" id="ProtNLM"/>
    </source>
</evidence>
<dbReference type="Gene3D" id="3.50.50.60">
    <property type="entry name" value="FAD/NAD(P)-binding domain"/>
    <property type="match status" value="1"/>
</dbReference>
<dbReference type="AlphaFoldDB" id="A0A2J6QML2"/>
<dbReference type="Pfam" id="PF07976">
    <property type="entry name" value="Phe_hydrox_dim"/>
    <property type="match status" value="1"/>
</dbReference>
<dbReference type="SUPFAM" id="SSF52833">
    <property type="entry name" value="Thioredoxin-like"/>
    <property type="match status" value="1"/>
</dbReference>
<dbReference type="InterPro" id="IPR012941">
    <property type="entry name" value="Phe_hydrox_C_dim_dom"/>
</dbReference>
<sequence>MDESMAPSERIGNTGSESNKYDIVIIGAGPAGLLLSTCLARWGYKIKHIDNRPEPTKTGRADGIQPRSLDLLRNMGLKPAIMAHKPAKVYEVAFWDPIPTAKGIQRTGTWASCPSFIDARYPFTTLLHQGLIERVFIADLEKNGVQIQRPWTITGFKTDETIDPEFPVEVNLEHVEGRAKETVRAKYLFSGEGARSFVREQLKIGIKHKDPIAHVWGVMDGVVETDFPDIKMKCTIHSEHGSIMVIPRENSMVRLYIQIASSTDKDWNPRKTATEEEVQNSAKKILQPYNIKWERVEWYSVYPIGQGIADKYTLDHRVFMGGDACHTHSPKAGQGMNTAFLDALNLAWKIHHVEAGFADRSLLHSYESERKLIAENLLNFDAKYAALFSQRPPAAKDVAAATEGSSNKASEGEENQFIKTFKESCEFTSGYGVAYEPNSLNWSPSHPAKSVVINPKGNKLRTGRILINSNVTRVVDANVVHLEQEIPVNGSFRIYVFAGNPSLTSQAINDFAQNMNRKNTFFTTYLRPDIKTVSHHERHNPHSHFFTFCTIFASNRSNIEISRDVPKLLARYRDHVYADDIWDRRAPNAKAAAHAKMGLDQEKGGVVVVRPDGYVGIVTGLVEGGGTVDALNEYFSAFCSKKLGEARAQL</sequence>
<dbReference type="STRING" id="1745343.A0A2J6QML2"/>
<dbReference type="InterPro" id="IPR036249">
    <property type="entry name" value="Thioredoxin-like_sf"/>
</dbReference>
<evidence type="ECO:0000259" key="6">
    <source>
        <dbReference type="Pfam" id="PF07976"/>
    </source>
</evidence>
<dbReference type="InterPro" id="IPR038220">
    <property type="entry name" value="PHOX_C_sf"/>
</dbReference>
<comment type="similarity">
    <text evidence="1">Belongs to the PheA/TfdB FAD monooxygenase family.</text>
</comment>
<evidence type="ECO:0000256" key="3">
    <source>
        <dbReference type="ARBA" id="ARBA00022827"/>
    </source>
</evidence>
<feature type="domain" description="FAD-binding" evidence="5">
    <location>
        <begin position="21"/>
        <end position="380"/>
    </location>
</feature>
<dbReference type="InterPro" id="IPR036188">
    <property type="entry name" value="FAD/NAD-bd_sf"/>
</dbReference>
<evidence type="ECO:0000256" key="2">
    <source>
        <dbReference type="ARBA" id="ARBA00022630"/>
    </source>
</evidence>
<dbReference type="PANTHER" id="PTHR43004">
    <property type="entry name" value="TRK SYSTEM POTASSIUM UPTAKE PROTEIN"/>
    <property type="match status" value="1"/>
</dbReference>
<dbReference type="PANTHER" id="PTHR43004:SF7">
    <property type="entry name" value="P-HYDROXYBENZOATE-M-HYDROXYLASE"/>
    <property type="match status" value="1"/>
</dbReference>
<dbReference type="SUPFAM" id="SSF51905">
    <property type="entry name" value="FAD/NAD(P)-binding domain"/>
    <property type="match status" value="1"/>
</dbReference>
<evidence type="ECO:0000256" key="4">
    <source>
        <dbReference type="ARBA" id="ARBA00023002"/>
    </source>
</evidence>
<gene>
    <name evidence="7" type="ORF">NA56DRAFT_589190</name>
</gene>
<keyword evidence="3" id="KW-0274">FAD</keyword>
<evidence type="ECO:0000259" key="5">
    <source>
        <dbReference type="Pfam" id="PF01494"/>
    </source>
</evidence>
<reference evidence="7 8" key="1">
    <citation type="submission" date="2016-05" db="EMBL/GenBank/DDBJ databases">
        <title>A degradative enzymes factory behind the ericoid mycorrhizal symbiosis.</title>
        <authorList>
            <consortium name="DOE Joint Genome Institute"/>
            <person name="Martino E."/>
            <person name="Morin E."/>
            <person name="Grelet G."/>
            <person name="Kuo A."/>
            <person name="Kohler A."/>
            <person name="Daghino S."/>
            <person name="Barry K."/>
            <person name="Choi C."/>
            <person name="Cichocki N."/>
            <person name="Clum A."/>
            <person name="Copeland A."/>
            <person name="Hainaut M."/>
            <person name="Haridas S."/>
            <person name="Labutti K."/>
            <person name="Lindquist E."/>
            <person name="Lipzen A."/>
            <person name="Khouja H.-R."/>
            <person name="Murat C."/>
            <person name="Ohm R."/>
            <person name="Olson A."/>
            <person name="Spatafora J."/>
            <person name="Veneault-Fourrey C."/>
            <person name="Henrissat B."/>
            <person name="Grigoriev I."/>
            <person name="Martin F."/>
            <person name="Perotto S."/>
        </authorList>
    </citation>
    <scope>NUCLEOTIDE SEQUENCE [LARGE SCALE GENOMIC DNA]</scope>
    <source>
        <strain evidence="7 8">UAMH 7357</strain>
    </source>
</reference>
<evidence type="ECO:0000256" key="1">
    <source>
        <dbReference type="ARBA" id="ARBA00007801"/>
    </source>
</evidence>
<dbReference type="GO" id="GO:0016709">
    <property type="term" value="F:oxidoreductase activity, acting on paired donors, with incorporation or reduction of molecular oxygen, NAD(P)H as one donor, and incorporation of one atom of oxygen"/>
    <property type="evidence" value="ECO:0007669"/>
    <property type="project" value="UniProtKB-ARBA"/>
</dbReference>
<name>A0A2J6QML2_9HELO</name>
<feature type="domain" description="Phenol hydroxylase-like C-terminal dimerisation" evidence="6">
    <location>
        <begin position="433"/>
        <end position="642"/>
    </location>
</feature>
<dbReference type="Gene3D" id="3.30.9.10">
    <property type="entry name" value="D-Amino Acid Oxidase, subunit A, domain 2"/>
    <property type="match status" value="1"/>
</dbReference>
<dbReference type="EMBL" id="KZ613465">
    <property type="protein sequence ID" value="PMD27518.1"/>
    <property type="molecule type" value="Genomic_DNA"/>
</dbReference>
<dbReference type="Gene3D" id="3.40.30.20">
    <property type="match status" value="1"/>
</dbReference>
<proteinExistence type="inferred from homology"/>
<accession>A0A2J6QML2</accession>
<keyword evidence="8" id="KW-1185">Reference proteome</keyword>
<dbReference type="Pfam" id="PF01494">
    <property type="entry name" value="FAD_binding_3"/>
    <property type="match status" value="1"/>
</dbReference>
<dbReference type="OrthoDB" id="1716816at2759"/>
<evidence type="ECO:0000313" key="8">
    <source>
        <dbReference type="Proteomes" id="UP000235672"/>
    </source>
</evidence>
<dbReference type="Proteomes" id="UP000235672">
    <property type="component" value="Unassembled WGS sequence"/>
</dbReference>
<dbReference type="SUPFAM" id="SSF54373">
    <property type="entry name" value="FAD-linked reductases, C-terminal domain"/>
    <property type="match status" value="1"/>
</dbReference>
<protein>
    <recommendedName>
        <fullName evidence="9">Phenol 2-monooxygenase</fullName>
    </recommendedName>
</protein>
<dbReference type="PRINTS" id="PR00420">
    <property type="entry name" value="RNGMNOXGNASE"/>
</dbReference>
<keyword evidence="4" id="KW-0560">Oxidoreductase</keyword>
<dbReference type="InterPro" id="IPR050641">
    <property type="entry name" value="RIFMO-like"/>
</dbReference>
<dbReference type="CDD" id="cd02979">
    <property type="entry name" value="PHOX_C"/>
    <property type="match status" value="1"/>
</dbReference>
<dbReference type="InterPro" id="IPR002938">
    <property type="entry name" value="FAD-bd"/>
</dbReference>
<organism evidence="7 8">
    <name type="scientific">Hyaloscypha hepaticicola</name>
    <dbReference type="NCBI Taxonomy" id="2082293"/>
    <lineage>
        <taxon>Eukaryota</taxon>
        <taxon>Fungi</taxon>
        <taxon>Dikarya</taxon>
        <taxon>Ascomycota</taxon>
        <taxon>Pezizomycotina</taxon>
        <taxon>Leotiomycetes</taxon>
        <taxon>Helotiales</taxon>
        <taxon>Hyaloscyphaceae</taxon>
        <taxon>Hyaloscypha</taxon>
    </lineage>
</organism>
<dbReference type="GO" id="GO:0071949">
    <property type="term" value="F:FAD binding"/>
    <property type="evidence" value="ECO:0007669"/>
    <property type="project" value="InterPro"/>
</dbReference>
<evidence type="ECO:0000313" key="7">
    <source>
        <dbReference type="EMBL" id="PMD27518.1"/>
    </source>
</evidence>